<comment type="pathway">
    <text evidence="1 6">Cell wall biogenesis; peptidoglycan biosynthesis.</text>
</comment>
<comment type="caution">
    <text evidence="8">The sequence shown here is derived from an EMBL/GenBank/DDBJ whole genome shotgun (WGS) entry which is preliminary data.</text>
</comment>
<dbReference type="InterPro" id="IPR038063">
    <property type="entry name" value="Transpep_catalytic_dom"/>
</dbReference>
<protein>
    <submittedName>
        <fullName evidence="8">Transporter</fullName>
    </submittedName>
</protein>
<name>A0A0G1PKH1_9BACT</name>
<dbReference type="Gene3D" id="2.40.440.10">
    <property type="entry name" value="L,D-transpeptidase catalytic domain-like"/>
    <property type="match status" value="1"/>
</dbReference>
<evidence type="ECO:0000256" key="4">
    <source>
        <dbReference type="ARBA" id="ARBA00022984"/>
    </source>
</evidence>
<dbReference type="Gene3D" id="2.130.10.130">
    <property type="entry name" value="Integrin alpha, N-terminal"/>
    <property type="match status" value="1"/>
</dbReference>
<dbReference type="GO" id="GO:0008360">
    <property type="term" value="P:regulation of cell shape"/>
    <property type="evidence" value="ECO:0007669"/>
    <property type="project" value="UniProtKB-UniRule"/>
</dbReference>
<dbReference type="SUPFAM" id="SSF141523">
    <property type="entry name" value="L,D-transpeptidase catalytic domain-like"/>
    <property type="match status" value="1"/>
</dbReference>
<evidence type="ECO:0000256" key="5">
    <source>
        <dbReference type="ARBA" id="ARBA00023316"/>
    </source>
</evidence>
<dbReference type="AlphaFoldDB" id="A0A0G1PKH1"/>
<evidence type="ECO:0000313" key="8">
    <source>
        <dbReference type="EMBL" id="KKU33319.1"/>
    </source>
</evidence>
<proteinExistence type="predicted"/>
<dbReference type="GO" id="GO:0071972">
    <property type="term" value="F:peptidoglycan L,D-transpeptidase activity"/>
    <property type="evidence" value="ECO:0007669"/>
    <property type="project" value="TreeGrafter"/>
</dbReference>
<dbReference type="SUPFAM" id="SSF69318">
    <property type="entry name" value="Integrin alpha N-terminal domain"/>
    <property type="match status" value="1"/>
</dbReference>
<feature type="domain" description="L,D-TPase catalytic" evidence="7">
    <location>
        <begin position="238"/>
        <end position="358"/>
    </location>
</feature>
<evidence type="ECO:0000313" key="9">
    <source>
        <dbReference type="Proteomes" id="UP000034705"/>
    </source>
</evidence>
<evidence type="ECO:0000256" key="2">
    <source>
        <dbReference type="ARBA" id="ARBA00022679"/>
    </source>
</evidence>
<evidence type="ECO:0000256" key="1">
    <source>
        <dbReference type="ARBA" id="ARBA00004752"/>
    </source>
</evidence>
<dbReference type="Pfam" id="PF03734">
    <property type="entry name" value="YkuD"/>
    <property type="match status" value="1"/>
</dbReference>
<keyword evidence="4 6" id="KW-0573">Peptidoglycan synthesis</keyword>
<sequence length="358" mass="39363">MLQTIDYAMENWAGGISLAVADLGWDGVPELIVGNGVHNEPRVSILRQDGSVIGSFLAYAAHMGSGIFVEACDLTGDGVNEIITSAQYGGGPHVRLFTNYGHAMGPGFFAYDASFRGGTNITCGDMDEDGQMELVTGAGPTGGPHVKIWSWQKGQMTLEQEFFSSDVNDTRGVSVRIENGKLLTSPQTQKQNYQAVVVTDEPSWSISQEILFADLDQNGSVETLTAPGRPMGYPEDQKHIVIDLSTQQLYAFESGIVANTFPISAAKWPWTTPVGQHEVLAKLPWVDYTWNYGVENPNNYSLGLVPWNLRIYPHIYIHYAYWHNNFGNPMSHGCINASLADMMWIYDWASVGTLVDVL</sequence>
<gene>
    <name evidence="8" type="ORF">UX45_C0010G0004</name>
</gene>
<feature type="active site" description="Nucleophile" evidence="6">
    <location>
        <position position="334"/>
    </location>
</feature>
<reference evidence="8 9" key="1">
    <citation type="journal article" date="2015" name="Nature">
        <title>rRNA introns, odd ribosomes, and small enigmatic genomes across a large radiation of phyla.</title>
        <authorList>
            <person name="Brown C.T."/>
            <person name="Hug L.A."/>
            <person name="Thomas B.C."/>
            <person name="Sharon I."/>
            <person name="Castelle C.J."/>
            <person name="Singh A."/>
            <person name="Wilkins M.J."/>
            <person name="Williams K.H."/>
            <person name="Banfield J.F."/>
        </authorList>
    </citation>
    <scope>NUCLEOTIDE SEQUENCE [LARGE SCALE GENOMIC DNA]</scope>
</reference>
<dbReference type="PROSITE" id="PS52029">
    <property type="entry name" value="LD_TPASE"/>
    <property type="match status" value="1"/>
</dbReference>
<dbReference type="InterPro" id="IPR005490">
    <property type="entry name" value="LD_TPept_cat_dom"/>
</dbReference>
<dbReference type="Proteomes" id="UP000034705">
    <property type="component" value="Unassembled WGS sequence"/>
</dbReference>
<dbReference type="InterPro" id="IPR050979">
    <property type="entry name" value="LD-transpeptidase"/>
</dbReference>
<dbReference type="CDD" id="cd16913">
    <property type="entry name" value="YkuD_like"/>
    <property type="match status" value="1"/>
</dbReference>
<evidence type="ECO:0000256" key="6">
    <source>
        <dbReference type="PROSITE-ProRule" id="PRU01373"/>
    </source>
</evidence>
<dbReference type="GO" id="GO:0071555">
    <property type="term" value="P:cell wall organization"/>
    <property type="evidence" value="ECO:0007669"/>
    <property type="project" value="UniProtKB-UniRule"/>
</dbReference>
<evidence type="ECO:0000259" key="7">
    <source>
        <dbReference type="PROSITE" id="PS52029"/>
    </source>
</evidence>
<dbReference type="GO" id="GO:0016740">
    <property type="term" value="F:transferase activity"/>
    <property type="evidence" value="ECO:0007669"/>
    <property type="project" value="UniProtKB-KW"/>
</dbReference>
<dbReference type="GO" id="GO:0005576">
    <property type="term" value="C:extracellular region"/>
    <property type="evidence" value="ECO:0007669"/>
    <property type="project" value="TreeGrafter"/>
</dbReference>
<keyword evidence="2" id="KW-0808">Transferase</keyword>
<evidence type="ECO:0000256" key="3">
    <source>
        <dbReference type="ARBA" id="ARBA00022960"/>
    </source>
</evidence>
<keyword evidence="5 6" id="KW-0961">Cell wall biogenesis/degradation</keyword>
<feature type="active site" description="Proton donor/acceptor" evidence="6">
    <location>
        <position position="318"/>
    </location>
</feature>
<organism evidence="8 9">
    <name type="scientific">Candidatus Uhrbacteria bacterium GW2011_GWF2_46_218</name>
    <dbReference type="NCBI Taxonomy" id="1619001"/>
    <lineage>
        <taxon>Bacteria</taxon>
        <taxon>Candidatus Uhriibacteriota</taxon>
    </lineage>
</organism>
<dbReference type="GO" id="GO:0018104">
    <property type="term" value="P:peptidoglycan-protein cross-linking"/>
    <property type="evidence" value="ECO:0007669"/>
    <property type="project" value="TreeGrafter"/>
</dbReference>
<accession>A0A0G1PKH1</accession>
<keyword evidence="3 6" id="KW-0133">Cell shape</keyword>
<dbReference type="InterPro" id="IPR028994">
    <property type="entry name" value="Integrin_alpha_N"/>
</dbReference>
<dbReference type="EMBL" id="LCMG01000010">
    <property type="protein sequence ID" value="KKU33319.1"/>
    <property type="molecule type" value="Genomic_DNA"/>
</dbReference>
<dbReference type="PANTHER" id="PTHR30582:SF2">
    <property type="entry name" value="L,D-TRANSPEPTIDASE YCIB-RELATED"/>
    <property type="match status" value="1"/>
</dbReference>
<dbReference type="PANTHER" id="PTHR30582">
    <property type="entry name" value="L,D-TRANSPEPTIDASE"/>
    <property type="match status" value="1"/>
</dbReference>
<dbReference type="UniPathway" id="UPA00219"/>